<feature type="region of interest" description="Disordered" evidence="1">
    <location>
        <begin position="1"/>
        <end position="56"/>
    </location>
</feature>
<organism evidence="2 3">
    <name type="scientific">Burkholderia oklahomensis</name>
    <dbReference type="NCBI Taxonomy" id="342113"/>
    <lineage>
        <taxon>Bacteria</taxon>
        <taxon>Pseudomonadati</taxon>
        <taxon>Pseudomonadota</taxon>
        <taxon>Betaproteobacteria</taxon>
        <taxon>Burkholderiales</taxon>
        <taxon>Burkholderiaceae</taxon>
        <taxon>Burkholderia</taxon>
        <taxon>pseudomallei group</taxon>
    </lineage>
</organism>
<keyword evidence="3" id="KW-1185">Reference proteome</keyword>
<sequence length="56" mass="5543">MSDRAIAAGRAARRTNGLNDGGSAAQSMRGMDEPGVANGAAGTMPSPSGIELGVRQ</sequence>
<dbReference type="EMBL" id="CP008726">
    <property type="protein sequence ID" value="AIO66619.1"/>
    <property type="molecule type" value="Genomic_DNA"/>
</dbReference>
<proteinExistence type="predicted"/>
<dbReference type="AlphaFoldDB" id="A0AAI8FN09"/>
<protein>
    <submittedName>
        <fullName evidence="2">Uncharacterized protein</fullName>
    </submittedName>
</protein>
<gene>
    <name evidence="2" type="ORF">DM82_1283</name>
</gene>
<dbReference type="KEGG" id="bok:DM82_1283"/>
<evidence type="ECO:0000313" key="3">
    <source>
        <dbReference type="Proteomes" id="UP000029424"/>
    </source>
</evidence>
<feature type="compositionally biased region" description="Low complexity" evidence="1">
    <location>
        <begin position="1"/>
        <end position="10"/>
    </location>
</feature>
<name>A0AAI8FN09_9BURK</name>
<evidence type="ECO:0000313" key="2">
    <source>
        <dbReference type="EMBL" id="AIO66619.1"/>
    </source>
</evidence>
<evidence type="ECO:0000256" key="1">
    <source>
        <dbReference type="SAM" id="MobiDB-lite"/>
    </source>
</evidence>
<dbReference type="Proteomes" id="UP000029424">
    <property type="component" value="Chromosome 1"/>
</dbReference>
<reference evidence="2 3" key="1">
    <citation type="submission" date="2014-06" db="EMBL/GenBank/DDBJ databases">
        <authorList>
            <person name="Bishop-Lilly K.A."/>
            <person name="Broomall S.M."/>
            <person name="Chain P.S."/>
            <person name="Chertkov O."/>
            <person name="Coyne S.R."/>
            <person name="Daligault H.E."/>
            <person name="Davenport K.W."/>
            <person name="Erkkila T."/>
            <person name="Frey K.G."/>
            <person name="Gibbons H.S."/>
            <person name="Gu W."/>
            <person name="Jaissle J."/>
            <person name="Johnson S.L."/>
            <person name="Koroleva G.I."/>
            <person name="Ladner J.T."/>
            <person name="Lo C.-C."/>
            <person name="Minogue T.D."/>
            <person name="Munk C."/>
            <person name="Palacios G.F."/>
            <person name="Redden C.L."/>
            <person name="Rosenzweig C.N."/>
            <person name="Scholz M.B."/>
            <person name="Teshima H."/>
            <person name="Xu Y."/>
        </authorList>
    </citation>
    <scope>NUCLEOTIDE SEQUENCE [LARGE SCALE GENOMIC DNA]</scope>
    <source>
        <strain evidence="2 3">EO147</strain>
    </source>
</reference>
<accession>A0AAI8FN09</accession>